<name>A0A4Y2E1E1_ARAVE</name>
<sequence>MTDFMKRKRRKHETAARKSMSVQAPEALHVSLGSPAVDIVADRHFAGVGTCASSISSLHATNGMWSTGFKTIDTKRCVFKGPKTIEVDQHHQRRSNMFQDDSPPANRARRYL</sequence>
<keyword evidence="3" id="KW-1185">Reference proteome</keyword>
<evidence type="ECO:0000313" key="3">
    <source>
        <dbReference type="Proteomes" id="UP000499080"/>
    </source>
</evidence>
<dbReference type="EMBL" id="BGPR01000490">
    <property type="protein sequence ID" value="GBM22950.1"/>
    <property type="molecule type" value="Genomic_DNA"/>
</dbReference>
<feature type="region of interest" description="Disordered" evidence="1">
    <location>
        <begin position="1"/>
        <end position="23"/>
    </location>
</feature>
<proteinExistence type="predicted"/>
<organism evidence="2 3">
    <name type="scientific">Araneus ventricosus</name>
    <name type="common">Orbweaver spider</name>
    <name type="synonym">Epeira ventricosa</name>
    <dbReference type="NCBI Taxonomy" id="182803"/>
    <lineage>
        <taxon>Eukaryota</taxon>
        <taxon>Metazoa</taxon>
        <taxon>Ecdysozoa</taxon>
        <taxon>Arthropoda</taxon>
        <taxon>Chelicerata</taxon>
        <taxon>Arachnida</taxon>
        <taxon>Araneae</taxon>
        <taxon>Araneomorphae</taxon>
        <taxon>Entelegynae</taxon>
        <taxon>Araneoidea</taxon>
        <taxon>Araneidae</taxon>
        <taxon>Araneus</taxon>
    </lineage>
</organism>
<protein>
    <submittedName>
        <fullName evidence="2">Uncharacterized protein</fullName>
    </submittedName>
</protein>
<feature type="compositionally biased region" description="Basic residues" evidence="1">
    <location>
        <begin position="1"/>
        <end position="12"/>
    </location>
</feature>
<accession>A0A4Y2E1E1</accession>
<gene>
    <name evidence="2" type="ORF">AVEN_172303_1</name>
</gene>
<evidence type="ECO:0000313" key="2">
    <source>
        <dbReference type="EMBL" id="GBM22950.1"/>
    </source>
</evidence>
<evidence type="ECO:0000256" key="1">
    <source>
        <dbReference type="SAM" id="MobiDB-lite"/>
    </source>
</evidence>
<dbReference type="Proteomes" id="UP000499080">
    <property type="component" value="Unassembled WGS sequence"/>
</dbReference>
<feature type="region of interest" description="Disordered" evidence="1">
    <location>
        <begin position="86"/>
        <end position="112"/>
    </location>
</feature>
<dbReference type="AlphaFoldDB" id="A0A4Y2E1E1"/>
<comment type="caution">
    <text evidence="2">The sequence shown here is derived from an EMBL/GenBank/DDBJ whole genome shotgun (WGS) entry which is preliminary data.</text>
</comment>
<reference evidence="2 3" key="1">
    <citation type="journal article" date="2019" name="Sci. Rep.">
        <title>Orb-weaving spider Araneus ventricosus genome elucidates the spidroin gene catalogue.</title>
        <authorList>
            <person name="Kono N."/>
            <person name="Nakamura H."/>
            <person name="Ohtoshi R."/>
            <person name="Moran D.A.P."/>
            <person name="Shinohara A."/>
            <person name="Yoshida Y."/>
            <person name="Fujiwara M."/>
            <person name="Mori M."/>
            <person name="Tomita M."/>
            <person name="Arakawa K."/>
        </authorList>
    </citation>
    <scope>NUCLEOTIDE SEQUENCE [LARGE SCALE GENOMIC DNA]</scope>
</reference>